<dbReference type="SUPFAM" id="SSF160964">
    <property type="entry name" value="MalF N-terminal region-like"/>
    <property type="match status" value="1"/>
</dbReference>
<feature type="transmembrane region" description="Helical" evidence="7">
    <location>
        <begin position="292"/>
        <end position="316"/>
    </location>
</feature>
<keyword evidence="11" id="KW-1185">Reference proteome</keyword>
<dbReference type="SUPFAM" id="SSF161098">
    <property type="entry name" value="MetI-like"/>
    <property type="match status" value="1"/>
</dbReference>
<protein>
    <submittedName>
        <fullName evidence="10">ABC transporter permease</fullName>
    </submittedName>
</protein>
<keyword evidence="2 7" id="KW-0813">Transport</keyword>
<comment type="subcellular location">
    <subcellularLocation>
        <location evidence="1 7">Cell membrane</location>
        <topology evidence="1 7">Multi-pass membrane protein</topology>
    </subcellularLocation>
</comment>
<dbReference type="PANTHER" id="PTHR30193:SF37">
    <property type="entry name" value="INNER MEMBRANE ABC TRANSPORTER PERMEASE PROTEIN YCJO"/>
    <property type="match status" value="1"/>
</dbReference>
<keyword evidence="3" id="KW-1003">Cell membrane</keyword>
<dbReference type="InterPro" id="IPR000515">
    <property type="entry name" value="MetI-like"/>
</dbReference>
<reference evidence="10 11" key="1">
    <citation type="submission" date="2023-02" db="EMBL/GenBank/DDBJ databases">
        <title>Dictyobacter halimunensis sp. nov., a new member of the class Ktedonobacteria from forest soil in a geothermal area.</title>
        <authorList>
            <person name="Rachmania M.K."/>
            <person name="Ningsih F."/>
            <person name="Sakai Y."/>
            <person name="Yabe S."/>
            <person name="Yokota A."/>
            <person name="Sjamsuridzal W."/>
        </authorList>
    </citation>
    <scope>NUCLEOTIDE SEQUENCE [LARGE SCALE GENOMIC DNA]</scope>
    <source>
        <strain evidence="10 11">S3.2.2.5</strain>
    </source>
</reference>
<accession>A0ABQ6FNV3</accession>
<dbReference type="PROSITE" id="PS50928">
    <property type="entry name" value="ABC_TM1"/>
    <property type="match status" value="1"/>
</dbReference>
<dbReference type="RefSeq" id="WP_338247914.1">
    <property type="nucleotide sequence ID" value="NZ_BSRI01000001.1"/>
</dbReference>
<gene>
    <name evidence="10" type="ORF">KDH_10570</name>
</gene>
<evidence type="ECO:0000256" key="1">
    <source>
        <dbReference type="ARBA" id="ARBA00004651"/>
    </source>
</evidence>
<dbReference type="Pfam" id="PF00528">
    <property type="entry name" value="BPD_transp_1"/>
    <property type="match status" value="1"/>
</dbReference>
<evidence type="ECO:0000256" key="3">
    <source>
        <dbReference type="ARBA" id="ARBA00022475"/>
    </source>
</evidence>
<name>A0ABQ6FNV3_9CHLR</name>
<evidence type="ECO:0000256" key="5">
    <source>
        <dbReference type="ARBA" id="ARBA00022989"/>
    </source>
</evidence>
<feature type="transmembrane region" description="Helical" evidence="7">
    <location>
        <begin position="186"/>
        <end position="210"/>
    </location>
</feature>
<evidence type="ECO:0000256" key="2">
    <source>
        <dbReference type="ARBA" id="ARBA00022448"/>
    </source>
</evidence>
<dbReference type="PANTHER" id="PTHR30193">
    <property type="entry name" value="ABC TRANSPORTER PERMEASE PROTEIN"/>
    <property type="match status" value="1"/>
</dbReference>
<feature type="transmembrane region" description="Helical" evidence="7">
    <location>
        <begin position="137"/>
        <end position="157"/>
    </location>
</feature>
<dbReference type="EMBL" id="BSRI01000001">
    <property type="protein sequence ID" value="GLV54209.1"/>
    <property type="molecule type" value="Genomic_DNA"/>
</dbReference>
<feature type="transmembrane region" description="Helical" evidence="7">
    <location>
        <begin position="104"/>
        <end position="125"/>
    </location>
</feature>
<keyword evidence="5 7" id="KW-1133">Transmembrane helix</keyword>
<keyword evidence="6 7" id="KW-0472">Membrane</keyword>
<evidence type="ECO:0000256" key="4">
    <source>
        <dbReference type="ARBA" id="ARBA00022692"/>
    </source>
</evidence>
<evidence type="ECO:0000313" key="11">
    <source>
        <dbReference type="Proteomes" id="UP001344906"/>
    </source>
</evidence>
<sequence length="324" mass="35801">MSTLYQKQALSSKSHTPADTGPTARPGPKYRSRSSRGWIGYLFIAPNFIGLLLFTLLPLLFALIVAFTQWDATAGLSAIKWIGLQNFRDVLQDPNFWQSARITLIYVGLSVPCTVIVGLFLALALNGPIVGRAILRTIFFIPFIANAVAIATTWLLLYHPTQGPINVILKALGIANPPQWLVSSQWALPALIIMAVWGGVGYATIIYLAALQDVPTELLEAATIDGAGAWTRFRTITIPFLSPAIFFLLVTGFIGASQNFGMINLMTQGGPGRATTVLSYYIYQNGFEFYRFGYAAAMAWVMFLVVLVLTLLLWWFQKRSVFYD</sequence>
<evidence type="ECO:0000256" key="8">
    <source>
        <dbReference type="SAM" id="MobiDB-lite"/>
    </source>
</evidence>
<keyword evidence="4 7" id="KW-0812">Transmembrane</keyword>
<feature type="compositionally biased region" description="Polar residues" evidence="8">
    <location>
        <begin position="1"/>
        <end position="17"/>
    </location>
</feature>
<comment type="similarity">
    <text evidence="7">Belongs to the binding-protein-dependent transport system permease family.</text>
</comment>
<feature type="transmembrane region" description="Helical" evidence="7">
    <location>
        <begin position="236"/>
        <end position="256"/>
    </location>
</feature>
<organism evidence="10 11">
    <name type="scientific">Dictyobacter halimunensis</name>
    <dbReference type="NCBI Taxonomy" id="3026934"/>
    <lineage>
        <taxon>Bacteria</taxon>
        <taxon>Bacillati</taxon>
        <taxon>Chloroflexota</taxon>
        <taxon>Ktedonobacteria</taxon>
        <taxon>Ktedonobacterales</taxon>
        <taxon>Dictyobacteraceae</taxon>
        <taxon>Dictyobacter</taxon>
    </lineage>
</organism>
<feature type="region of interest" description="Disordered" evidence="8">
    <location>
        <begin position="1"/>
        <end position="32"/>
    </location>
</feature>
<evidence type="ECO:0000313" key="10">
    <source>
        <dbReference type="EMBL" id="GLV54209.1"/>
    </source>
</evidence>
<comment type="caution">
    <text evidence="10">The sequence shown here is derived from an EMBL/GenBank/DDBJ whole genome shotgun (WGS) entry which is preliminary data.</text>
</comment>
<dbReference type="InterPro" id="IPR051393">
    <property type="entry name" value="ABC_transporter_permease"/>
</dbReference>
<evidence type="ECO:0000259" key="9">
    <source>
        <dbReference type="PROSITE" id="PS50928"/>
    </source>
</evidence>
<feature type="transmembrane region" description="Helical" evidence="7">
    <location>
        <begin position="38"/>
        <end position="67"/>
    </location>
</feature>
<feature type="domain" description="ABC transmembrane type-1" evidence="9">
    <location>
        <begin position="100"/>
        <end position="313"/>
    </location>
</feature>
<evidence type="ECO:0000256" key="6">
    <source>
        <dbReference type="ARBA" id="ARBA00023136"/>
    </source>
</evidence>
<evidence type="ECO:0000256" key="7">
    <source>
        <dbReference type="RuleBase" id="RU363032"/>
    </source>
</evidence>
<dbReference type="Gene3D" id="1.10.3720.10">
    <property type="entry name" value="MetI-like"/>
    <property type="match status" value="1"/>
</dbReference>
<dbReference type="InterPro" id="IPR035906">
    <property type="entry name" value="MetI-like_sf"/>
</dbReference>
<dbReference type="CDD" id="cd06261">
    <property type="entry name" value="TM_PBP2"/>
    <property type="match status" value="1"/>
</dbReference>
<proteinExistence type="inferred from homology"/>
<dbReference type="Proteomes" id="UP001344906">
    <property type="component" value="Unassembled WGS sequence"/>
</dbReference>